<dbReference type="InterPro" id="IPR032675">
    <property type="entry name" value="LRR_dom_sf"/>
</dbReference>
<dbReference type="eggNOG" id="KOG3864">
    <property type="taxonomic scope" value="Eukaryota"/>
</dbReference>
<dbReference type="VEuPathDB" id="VectorBase:PHUM459680"/>
<dbReference type="EMBL" id="AAZO01005584">
    <property type="status" value="NOT_ANNOTATED_CDS"/>
    <property type="molecule type" value="Genomic_DNA"/>
</dbReference>
<keyword evidence="3" id="KW-1185">Reference proteome</keyword>
<dbReference type="Gene3D" id="3.80.10.10">
    <property type="entry name" value="Ribonuclease Inhibitor"/>
    <property type="match status" value="1"/>
</dbReference>
<dbReference type="KEGG" id="phu:Phum_PHUM459680"/>
<dbReference type="EMBL" id="DS235804">
    <property type="protein sequence ID" value="EEB17297.1"/>
    <property type="molecule type" value="Genomic_DNA"/>
</dbReference>
<reference evidence="2" key="3">
    <citation type="submission" date="2020-05" db="UniProtKB">
        <authorList>
            <consortium name="EnsemblMetazoa"/>
        </authorList>
    </citation>
    <scope>IDENTIFICATION</scope>
    <source>
        <strain evidence="2">USDA</strain>
    </source>
</reference>
<organism>
    <name type="scientific">Pediculus humanus subsp. corporis</name>
    <name type="common">Body louse</name>
    <dbReference type="NCBI Taxonomy" id="121224"/>
    <lineage>
        <taxon>Eukaryota</taxon>
        <taxon>Metazoa</taxon>
        <taxon>Ecdysozoa</taxon>
        <taxon>Arthropoda</taxon>
        <taxon>Hexapoda</taxon>
        <taxon>Insecta</taxon>
        <taxon>Pterygota</taxon>
        <taxon>Neoptera</taxon>
        <taxon>Paraneoptera</taxon>
        <taxon>Psocodea</taxon>
        <taxon>Troctomorpha</taxon>
        <taxon>Phthiraptera</taxon>
        <taxon>Anoplura</taxon>
        <taxon>Pediculidae</taxon>
        <taxon>Pediculus</taxon>
    </lineage>
</organism>
<accession>E0VV91</accession>
<dbReference type="OMA" id="NCEHIKK"/>
<protein>
    <submittedName>
        <fullName evidence="1 2">ATP synthase subunit S, putative</fullName>
    </submittedName>
</protein>
<reference evidence="1" key="1">
    <citation type="submission" date="2007-04" db="EMBL/GenBank/DDBJ databases">
        <title>Annotation of Pediculus humanus corporis strain USDA.</title>
        <authorList>
            <person name="Kirkness E."/>
            <person name="Hannick L."/>
            <person name="Hass B."/>
            <person name="Bruggner R."/>
            <person name="Lawson D."/>
            <person name="Bidwell S."/>
            <person name="Joardar V."/>
            <person name="Caler E."/>
            <person name="Walenz B."/>
            <person name="Inman J."/>
            <person name="Schobel S."/>
            <person name="Galinsky K."/>
            <person name="Amedeo P."/>
            <person name="Strausberg R."/>
        </authorList>
    </citation>
    <scope>NUCLEOTIDE SEQUENCE</scope>
    <source>
        <strain evidence="1">USDA</strain>
    </source>
</reference>
<dbReference type="AlphaFoldDB" id="E0VV91"/>
<dbReference type="HOGENOM" id="CLU_2029476_0_0_1"/>
<evidence type="ECO:0000313" key="2">
    <source>
        <dbReference type="EnsemblMetazoa" id="PHUM459680-PA"/>
    </source>
</evidence>
<dbReference type="InParanoid" id="E0VV91"/>
<evidence type="ECO:0000313" key="3">
    <source>
        <dbReference type="Proteomes" id="UP000009046"/>
    </source>
</evidence>
<dbReference type="SUPFAM" id="SSF52047">
    <property type="entry name" value="RNI-like"/>
    <property type="match status" value="1"/>
</dbReference>
<gene>
    <name evidence="2" type="primary">8238401</name>
    <name evidence="1" type="ORF">Phum_PHUM459680</name>
</gene>
<proteinExistence type="predicted"/>
<dbReference type="EnsemblMetazoa" id="PHUM459680-RA">
    <property type="protein sequence ID" value="PHUM459680-PA"/>
    <property type="gene ID" value="PHUM459680"/>
</dbReference>
<dbReference type="RefSeq" id="XP_002430035.1">
    <property type="nucleotide sequence ID" value="XM_002429990.1"/>
</dbReference>
<name>E0VV91_PEDHC</name>
<dbReference type="STRING" id="121224.E0VV91"/>
<dbReference type="Proteomes" id="UP000009046">
    <property type="component" value="Unassembled WGS sequence"/>
</dbReference>
<sequence>MEMEELNNYSKYKLEEIFAQKAGLSYLGFEHLKNCEHIKKIRLIACHFLNDQCLNKLSYVKNSLEFLEIRSSFLVHNKGILSLSQLNNLKTLILADLPEVEKKGECEAALKKALTNCKIVFE</sequence>
<dbReference type="OrthoDB" id="5859291at2759"/>
<dbReference type="CTD" id="8238401"/>
<evidence type="ECO:0000313" key="1">
    <source>
        <dbReference type="EMBL" id="EEB17297.1"/>
    </source>
</evidence>
<reference evidence="1" key="2">
    <citation type="submission" date="2007-04" db="EMBL/GenBank/DDBJ databases">
        <title>The genome of the human body louse.</title>
        <authorList>
            <consortium name="The Human Body Louse Genome Consortium"/>
            <person name="Kirkness E."/>
            <person name="Walenz B."/>
            <person name="Hass B."/>
            <person name="Bruggner R."/>
            <person name="Strausberg R."/>
        </authorList>
    </citation>
    <scope>NUCLEOTIDE SEQUENCE</scope>
    <source>
        <strain evidence="1">USDA</strain>
    </source>
</reference>
<dbReference type="GeneID" id="8238401"/>
<dbReference type="FunCoup" id="E0VV91">
    <property type="interactions" value="620"/>
</dbReference>